<dbReference type="GO" id="GO:0005829">
    <property type="term" value="C:cytosol"/>
    <property type="evidence" value="ECO:0007669"/>
    <property type="project" value="TreeGrafter"/>
</dbReference>
<evidence type="ECO:0000313" key="9">
    <source>
        <dbReference type="Proteomes" id="UP000001235"/>
    </source>
</evidence>
<dbReference type="UniPathway" id="UPA00087">
    <property type="reaction ID" value="UER00175"/>
</dbReference>
<dbReference type="PANTHER" id="PTHR23117:SF8">
    <property type="entry name" value="RIBOSE 1,5-BISPHOSPHATE PHOSPHOKINASE PHNN"/>
    <property type="match status" value="1"/>
</dbReference>
<comment type="similarity">
    <text evidence="6">Belongs to the ribose 1,5-bisphosphokinase family.</text>
</comment>
<dbReference type="HAMAP" id="MF_00836">
    <property type="entry name" value="PhnN"/>
    <property type="match status" value="1"/>
</dbReference>
<evidence type="ECO:0000256" key="1">
    <source>
        <dbReference type="ARBA" id="ARBA00000373"/>
    </source>
</evidence>
<evidence type="ECO:0000259" key="7">
    <source>
        <dbReference type="SMART" id="SM00072"/>
    </source>
</evidence>
<feature type="domain" description="Guanylate kinase/L-type calcium channel beta subunit" evidence="7">
    <location>
        <begin position="6"/>
        <end position="187"/>
    </location>
</feature>
<dbReference type="PANTHER" id="PTHR23117">
    <property type="entry name" value="GUANYLATE KINASE-RELATED"/>
    <property type="match status" value="1"/>
</dbReference>
<keyword evidence="8" id="KW-0418">Kinase</keyword>
<name>D9SDE9_GALCS</name>
<comment type="catalytic activity">
    <reaction evidence="1 6">
        <text>alpha-D-ribose 1,5-bisphosphate + ATP = 5-phospho-alpha-D-ribose 1-diphosphate + ADP</text>
        <dbReference type="Rhea" id="RHEA:20109"/>
        <dbReference type="ChEBI" id="CHEBI:30616"/>
        <dbReference type="ChEBI" id="CHEBI:58017"/>
        <dbReference type="ChEBI" id="CHEBI:68688"/>
        <dbReference type="ChEBI" id="CHEBI:456216"/>
        <dbReference type="EC" id="2.7.4.23"/>
    </reaction>
</comment>
<evidence type="ECO:0000313" key="8">
    <source>
        <dbReference type="EMBL" id="ADL56747.1"/>
    </source>
</evidence>
<comment type="pathway">
    <text evidence="2 6">Metabolic intermediate biosynthesis; 5-phospho-alpha-D-ribose 1-diphosphate biosynthesis; 5-phospho-alpha-D-ribose 1-diphosphate from D-ribose 5-phosphate (route II): step 3/3.</text>
</comment>
<dbReference type="NCBIfam" id="NF007485">
    <property type="entry name" value="PRK10078.1"/>
    <property type="match status" value="1"/>
</dbReference>
<dbReference type="Gene3D" id="3.40.50.300">
    <property type="entry name" value="P-loop containing nucleotide triphosphate hydrolases"/>
    <property type="match status" value="1"/>
</dbReference>
<proteinExistence type="inferred from homology"/>
<dbReference type="AlphaFoldDB" id="D9SDE9"/>
<keyword evidence="4 6" id="KW-0547">Nucleotide-binding</keyword>
<dbReference type="EMBL" id="CP002159">
    <property type="protein sequence ID" value="ADL56747.1"/>
    <property type="molecule type" value="Genomic_DNA"/>
</dbReference>
<protein>
    <recommendedName>
        <fullName evidence="6">Ribose 1,5-bisphosphate phosphokinase PhnN</fullName>
        <ecNumber evidence="6">2.7.4.23</ecNumber>
    </recommendedName>
    <alternativeName>
        <fullName evidence="6">Ribose 1,5-bisphosphokinase</fullName>
    </alternativeName>
</protein>
<dbReference type="STRING" id="395494.Galf_2752"/>
<dbReference type="GO" id="GO:0005524">
    <property type="term" value="F:ATP binding"/>
    <property type="evidence" value="ECO:0007669"/>
    <property type="project" value="UniProtKB-KW"/>
</dbReference>
<feature type="binding site" evidence="6">
    <location>
        <begin position="14"/>
        <end position="21"/>
    </location>
    <ligand>
        <name>ATP</name>
        <dbReference type="ChEBI" id="CHEBI:30616"/>
    </ligand>
</feature>
<accession>D9SDE9</accession>
<dbReference type="EC" id="2.7.4.23" evidence="6"/>
<dbReference type="Proteomes" id="UP000001235">
    <property type="component" value="Chromosome"/>
</dbReference>
<dbReference type="GO" id="GO:0033863">
    <property type="term" value="F:ribose 1,5-bisphosphate phosphokinase activity"/>
    <property type="evidence" value="ECO:0007669"/>
    <property type="project" value="UniProtKB-UniRule"/>
</dbReference>
<comment type="function">
    <text evidence="6">Catalyzes the phosphorylation of ribose 1,5-bisphosphate to 5-phospho-D-ribosyl alpha-1-diphosphate (PRPP).</text>
</comment>
<evidence type="ECO:0000256" key="5">
    <source>
        <dbReference type="ARBA" id="ARBA00022840"/>
    </source>
</evidence>
<reference evidence="8 9" key="1">
    <citation type="submission" date="2010-08" db="EMBL/GenBank/DDBJ databases">
        <title>Complete sequence of Gallionella capsiferriformans ES-2.</title>
        <authorList>
            <consortium name="US DOE Joint Genome Institute"/>
            <person name="Lucas S."/>
            <person name="Copeland A."/>
            <person name="Lapidus A."/>
            <person name="Cheng J.-F."/>
            <person name="Bruce D."/>
            <person name="Goodwin L."/>
            <person name="Pitluck S."/>
            <person name="Chertkov O."/>
            <person name="Davenport K.W."/>
            <person name="Detter J.C."/>
            <person name="Han C."/>
            <person name="Tapia R."/>
            <person name="Land M."/>
            <person name="Hauser L."/>
            <person name="Chang Y.-J."/>
            <person name="Jeffries C."/>
            <person name="Kyrpides N."/>
            <person name="Ivanova N."/>
            <person name="Mikhailova N."/>
            <person name="Shelobolina E.S."/>
            <person name="Picardal F."/>
            <person name="Roden E."/>
            <person name="Emerson D."/>
            <person name="Woyke T."/>
        </authorList>
    </citation>
    <scope>NUCLEOTIDE SEQUENCE [LARGE SCALE GENOMIC DNA]</scope>
    <source>
        <strain evidence="8 9">ES-2</strain>
    </source>
</reference>
<gene>
    <name evidence="6" type="primary">phnN</name>
    <name evidence="8" type="ordered locus">Galf_2752</name>
</gene>
<keyword evidence="3 6" id="KW-0808">Transferase</keyword>
<evidence type="ECO:0000256" key="2">
    <source>
        <dbReference type="ARBA" id="ARBA00005069"/>
    </source>
</evidence>
<dbReference type="SUPFAM" id="SSF52540">
    <property type="entry name" value="P-loop containing nucleoside triphosphate hydrolases"/>
    <property type="match status" value="1"/>
</dbReference>
<dbReference type="GO" id="GO:0006015">
    <property type="term" value="P:5-phosphoribose 1-diphosphate biosynthetic process"/>
    <property type="evidence" value="ECO:0007669"/>
    <property type="project" value="UniProtKB-UniRule"/>
</dbReference>
<organism evidence="8 9">
    <name type="scientific">Gallionella capsiferriformans (strain ES-2)</name>
    <name type="common">Gallionella ferruginea capsiferriformans (strain ES-2)</name>
    <dbReference type="NCBI Taxonomy" id="395494"/>
    <lineage>
        <taxon>Bacteria</taxon>
        <taxon>Pseudomonadati</taxon>
        <taxon>Pseudomonadota</taxon>
        <taxon>Betaproteobacteria</taxon>
        <taxon>Nitrosomonadales</taxon>
        <taxon>Gallionellaceae</taxon>
        <taxon>Gallionella</taxon>
    </lineage>
</organism>
<dbReference type="GO" id="GO:0019634">
    <property type="term" value="P:organic phosphonate metabolic process"/>
    <property type="evidence" value="ECO:0007669"/>
    <property type="project" value="UniProtKB-UniRule"/>
</dbReference>
<sequence length="193" mass="21766">MVPEMSGVLLYVIGPSGSGKDSLMLHARHALEQDSSVVFAHRYITRPHDAGGENHVALSEAEFDSRMARKLFPLHWHSHGMRYGIGCEINQWLAKGLVVIVNGSRAYLQQASKNYPELIPLLIEVSADVLRGRLQSRGRETDSEIEARLMRAEEFTALQHPRLLRFHNDAPLEETGHAFVELIRSKTRVMQCS</sequence>
<dbReference type="eggNOG" id="COG3709">
    <property type="taxonomic scope" value="Bacteria"/>
</dbReference>
<evidence type="ECO:0000256" key="4">
    <source>
        <dbReference type="ARBA" id="ARBA00022741"/>
    </source>
</evidence>
<dbReference type="HOGENOM" id="CLU_102477_0_0_4"/>
<dbReference type="KEGG" id="gca:Galf_2752"/>
<dbReference type="InterPro" id="IPR008145">
    <property type="entry name" value="GK/Ca_channel_bsu"/>
</dbReference>
<dbReference type="SMART" id="SM00072">
    <property type="entry name" value="GuKc"/>
    <property type="match status" value="1"/>
</dbReference>
<evidence type="ECO:0000256" key="6">
    <source>
        <dbReference type="HAMAP-Rule" id="MF_00836"/>
    </source>
</evidence>
<dbReference type="NCBIfam" id="TIGR02322">
    <property type="entry name" value="phosphon_PhnN"/>
    <property type="match status" value="1"/>
</dbReference>
<keyword evidence="9" id="KW-1185">Reference proteome</keyword>
<dbReference type="InterPro" id="IPR012699">
    <property type="entry name" value="PhnN"/>
</dbReference>
<evidence type="ECO:0000256" key="3">
    <source>
        <dbReference type="ARBA" id="ARBA00022679"/>
    </source>
</evidence>
<keyword evidence="5 6" id="KW-0067">ATP-binding</keyword>
<dbReference type="InterPro" id="IPR027417">
    <property type="entry name" value="P-loop_NTPase"/>
</dbReference>